<dbReference type="SMART" id="SM00184">
    <property type="entry name" value="RING"/>
    <property type="match status" value="1"/>
</dbReference>
<keyword evidence="2" id="KW-0479">Metal-binding</keyword>
<dbReference type="PANTHER" id="PTHR25465">
    <property type="entry name" value="B-BOX DOMAIN CONTAINING"/>
    <property type="match status" value="1"/>
</dbReference>
<evidence type="ECO:0000313" key="12">
    <source>
        <dbReference type="Proteomes" id="UP001652741"/>
    </source>
</evidence>
<proteinExistence type="predicted"/>
<keyword evidence="7" id="KW-0175">Coiled coil</keyword>
<dbReference type="SMART" id="SM00336">
    <property type="entry name" value="BBOX"/>
    <property type="match status" value="1"/>
</dbReference>
<evidence type="ECO:0000256" key="5">
    <source>
        <dbReference type="ARBA" id="ARBA00022859"/>
    </source>
</evidence>
<dbReference type="CDD" id="cd16040">
    <property type="entry name" value="SPRY_PRY_SNTX"/>
    <property type="match status" value="2"/>
</dbReference>
<dbReference type="PROSITE" id="PS00518">
    <property type="entry name" value="ZF_RING_1"/>
    <property type="match status" value="1"/>
</dbReference>
<evidence type="ECO:0000256" key="7">
    <source>
        <dbReference type="SAM" id="Coils"/>
    </source>
</evidence>
<dbReference type="GeneID" id="106590354"/>
<evidence type="ECO:0000256" key="2">
    <source>
        <dbReference type="ARBA" id="ARBA00022723"/>
    </source>
</evidence>
<dbReference type="Gene3D" id="3.30.160.60">
    <property type="entry name" value="Classic Zinc Finger"/>
    <property type="match status" value="1"/>
</dbReference>
<keyword evidence="3 6" id="KW-0863">Zinc-finger</keyword>
<dbReference type="PROSITE" id="PS50119">
    <property type="entry name" value="ZF_BBOX"/>
    <property type="match status" value="1"/>
</dbReference>
<dbReference type="SUPFAM" id="SSF57850">
    <property type="entry name" value="RING/U-box"/>
    <property type="match status" value="1"/>
</dbReference>
<dbReference type="InterPro" id="IPR000315">
    <property type="entry name" value="Znf_B-box"/>
</dbReference>
<feature type="domain" description="RING-type" evidence="9">
    <location>
        <begin position="6"/>
        <end position="49"/>
    </location>
</feature>
<feature type="domain" description="B30.2/SPRY" evidence="11">
    <location>
        <begin position="386"/>
        <end position="577"/>
    </location>
</feature>
<dbReference type="SMART" id="SM00589">
    <property type="entry name" value="PRY"/>
    <property type="match status" value="2"/>
</dbReference>
<dbReference type="Proteomes" id="UP001652741">
    <property type="component" value="Chromosome ssa29"/>
</dbReference>
<dbReference type="InterPro" id="IPR051051">
    <property type="entry name" value="E3_ubiq-ligase_TRIM/RNF"/>
</dbReference>
<evidence type="ECO:0000256" key="4">
    <source>
        <dbReference type="ARBA" id="ARBA00022833"/>
    </source>
</evidence>
<evidence type="ECO:0000256" key="6">
    <source>
        <dbReference type="PROSITE-ProRule" id="PRU00024"/>
    </source>
</evidence>
<dbReference type="RefSeq" id="XP_045566518.1">
    <property type="nucleotide sequence ID" value="XM_045710562.1"/>
</dbReference>
<dbReference type="PROSITE" id="PS50089">
    <property type="entry name" value="ZF_RING_2"/>
    <property type="match status" value="1"/>
</dbReference>
<dbReference type="PRINTS" id="PR01407">
    <property type="entry name" value="BUTYPHLNCDUF"/>
</dbReference>
<evidence type="ECO:0000259" key="9">
    <source>
        <dbReference type="PROSITE" id="PS50089"/>
    </source>
</evidence>
<dbReference type="SMART" id="SM00449">
    <property type="entry name" value="SPRY"/>
    <property type="match status" value="2"/>
</dbReference>
<dbReference type="Pfam" id="PF25600">
    <property type="entry name" value="TRIM_CC"/>
    <property type="match status" value="2"/>
</dbReference>
<evidence type="ECO:0000313" key="13">
    <source>
        <dbReference type="RefSeq" id="XP_045566518.1"/>
    </source>
</evidence>
<evidence type="ECO:0000259" key="11">
    <source>
        <dbReference type="PROSITE" id="PS50188"/>
    </source>
</evidence>
<dbReference type="PROSITE" id="PS50188">
    <property type="entry name" value="B302_SPRY"/>
    <property type="match status" value="2"/>
</dbReference>
<evidence type="ECO:0000256" key="1">
    <source>
        <dbReference type="ARBA" id="ARBA00022588"/>
    </source>
</evidence>
<dbReference type="Pfam" id="PF00643">
    <property type="entry name" value="zf-B_box"/>
    <property type="match status" value="1"/>
</dbReference>
<dbReference type="InterPro" id="IPR013083">
    <property type="entry name" value="Znf_RING/FYVE/PHD"/>
</dbReference>
<dbReference type="InterPro" id="IPR017907">
    <property type="entry name" value="Znf_RING_CS"/>
</dbReference>
<dbReference type="SUPFAM" id="SSF57845">
    <property type="entry name" value="B-box zinc-binding domain"/>
    <property type="match status" value="1"/>
</dbReference>
<dbReference type="Gene3D" id="2.60.120.920">
    <property type="match status" value="2"/>
</dbReference>
<evidence type="ECO:0000256" key="3">
    <source>
        <dbReference type="ARBA" id="ARBA00022771"/>
    </source>
</evidence>
<dbReference type="InterPro" id="IPR006574">
    <property type="entry name" value="PRY"/>
</dbReference>
<protein>
    <submittedName>
        <fullName evidence="13">Tripartite motif-containing protein 16</fullName>
    </submittedName>
</protein>
<dbReference type="PANTHER" id="PTHR25465:SF5">
    <property type="entry name" value="E3 UBIQUITIN_ISG15 LIGASE TRIM25-RELATED"/>
    <property type="match status" value="1"/>
</dbReference>
<sequence length="893" mass="101647">MDSISCSICLDLLKNPVTIPCGHSYCMGCIKDCWDQDDLKGVYNCPQCRQTFTPRPVLNRNTMFSELVETLKKTGLQVATPAHHYAGPGDVACDVCTGRKLKAVKSCLVCLASYCETHLQPHYESPTFKKHKLVKASTQLEENICSHHDKLVEIYCHTDQQFICYLCTMYEHKGHDTVSAESERTERQRKVREKNKESKQRIQKRQKEMHEVRQAVKSLKRSAQAAVGESERIFTELIRSVDRRRSEVEELIRSQEKAEVSRAEGLLKQLDQEMAELRRREAELEKLSNTEDNIQFHQYFQSLYVPILPSITVNHHISFEDVKKSVSGLKSKVEKICSAEIAKISVKMTKVHIVRPSEPRCLPSFDTTQSRQSVGGLASHWNDSTCQKTRPEPKTREEFLEYSCQLTLDPNTAHKMLCLSEGNRKVTQSNNNQLYPDHPDRFTNGCQVLCREGLSGACYWEVEWTGVEVYIAVSYKGINRRAWDWFGSSNQAWCLECGAFDCSFWYNGKRTAICVPISTRVGVHLDHRAGTLSFYSVSDTMTLLHRVQTPFTEPLYPGFGFNYGSVNILTCEGADQRPGEVSRAEGLLKQLDQEMAELKRRDAKLEQLSNTEDNIQFLQSFQSFYVPLLPSITVNQHVFFEDVKKSVSELKSQVKNICSGSIAKISVNVTKVHIVRPSEPRCLPSFDTTQSRQSVGGLASHWNDSTCQKTRPEPKTREEFLEYSCQLTLDPNTAHKMLCLSKGNRKVTQSNNNQLYPDHPDRFTNGCQVLCREGLSGACYWEVEWTGVEVYIAVSYKGINRRAWDWFGSSNQAWCLECGASRGTFYHNGKLTAICVPLSTRVGVYLDHRAETLSFYSVSDTMTLLHRVQTPFTEPLYPGFFVGRSVKIMTSTQ</sequence>
<dbReference type="Pfam" id="PF15227">
    <property type="entry name" value="zf-C3HC4_4"/>
    <property type="match status" value="1"/>
</dbReference>
<dbReference type="Pfam" id="PF13765">
    <property type="entry name" value="PRY"/>
    <property type="match status" value="2"/>
</dbReference>
<name>A0ABM3E624_SALSA</name>
<evidence type="ECO:0000259" key="10">
    <source>
        <dbReference type="PROSITE" id="PS50119"/>
    </source>
</evidence>
<dbReference type="InterPro" id="IPR003877">
    <property type="entry name" value="SPRY_dom"/>
</dbReference>
<keyword evidence="1" id="KW-0399">Innate immunity</keyword>
<feature type="domain" description="B30.2/SPRY" evidence="11">
    <location>
        <begin position="707"/>
        <end position="893"/>
    </location>
</feature>
<evidence type="ECO:0000256" key="8">
    <source>
        <dbReference type="SAM" id="MobiDB-lite"/>
    </source>
</evidence>
<feature type="region of interest" description="Disordered" evidence="8">
    <location>
        <begin position="177"/>
        <end position="207"/>
    </location>
</feature>
<keyword evidence="12" id="KW-1185">Reference proteome</keyword>
<feature type="coiled-coil region" evidence="7">
    <location>
        <begin position="253"/>
        <end position="290"/>
    </location>
</feature>
<dbReference type="InterPro" id="IPR013320">
    <property type="entry name" value="ConA-like_dom_sf"/>
</dbReference>
<dbReference type="Pfam" id="PF00622">
    <property type="entry name" value="SPRY"/>
    <property type="match status" value="2"/>
</dbReference>
<dbReference type="InterPro" id="IPR003879">
    <property type="entry name" value="Butyrophylin_SPRY"/>
</dbReference>
<dbReference type="InterPro" id="IPR043136">
    <property type="entry name" value="B30.2/SPRY_sf"/>
</dbReference>
<keyword evidence="5" id="KW-0391">Immunity</keyword>
<accession>A0ABM3E624</accession>
<organism evidence="12 13">
    <name type="scientific">Salmo salar</name>
    <name type="common">Atlantic salmon</name>
    <dbReference type="NCBI Taxonomy" id="8030"/>
    <lineage>
        <taxon>Eukaryota</taxon>
        <taxon>Metazoa</taxon>
        <taxon>Chordata</taxon>
        <taxon>Craniata</taxon>
        <taxon>Vertebrata</taxon>
        <taxon>Euteleostomi</taxon>
        <taxon>Actinopterygii</taxon>
        <taxon>Neopterygii</taxon>
        <taxon>Teleostei</taxon>
        <taxon>Protacanthopterygii</taxon>
        <taxon>Salmoniformes</taxon>
        <taxon>Salmonidae</taxon>
        <taxon>Salmoninae</taxon>
        <taxon>Salmo</taxon>
    </lineage>
</organism>
<dbReference type="InterPro" id="IPR058030">
    <property type="entry name" value="TRIM8/14/16/25/29/45/65_CC"/>
</dbReference>
<keyword evidence="4" id="KW-0862">Zinc</keyword>
<dbReference type="Gene3D" id="4.10.830.40">
    <property type="match status" value="1"/>
</dbReference>
<dbReference type="Gene3D" id="3.30.40.10">
    <property type="entry name" value="Zinc/RING finger domain, C3HC4 (zinc finger)"/>
    <property type="match status" value="1"/>
</dbReference>
<feature type="region of interest" description="Disordered" evidence="8">
    <location>
        <begin position="695"/>
        <end position="714"/>
    </location>
</feature>
<dbReference type="InterPro" id="IPR001870">
    <property type="entry name" value="B30.2/SPRY"/>
</dbReference>
<feature type="coiled-coil region" evidence="7">
    <location>
        <begin position="581"/>
        <end position="611"/>
    </location>
</feature>
<dbReference type="InterPro" id="IPR001841">
    <property type="entry name" value="Znf_RING"/>
</dbReference>
<feature type="domain" description="B box-type" evidence="10">
    <location>
        <begin position="140"/>
        <end position="180"/>
    </location>
</feature>
<dbReference type="CDD" id="cd19769">
    <property type="entry name" value="Bbox2_TRIM16-like"/>
    <property type="match status" value="1"/>
</dbReference>
<gene>
    <name evidence="13" type="primary">LOC106590354</name>
</gene>
<reference evidence="13" key="1">
    <citation type="submission" date="2025-08" db="UniProtKB">
        <authorList>
            <consortium name="RefSeq"/>
        </authorList>
    </citation>
    <scope>IDENTIFICATION</scope>
</reference>
<dbReference type="SUPFAM" id="SSF49899">
    <property type="entry name" value="Concanavalin A-like lectins/glucanases"/>
    <property type="match status" value="2"/>
</dbReference>